<dbReference type="PROSITE" id="PS01295">
    <property type="entry name" value="ISPD"/>
    <property type="match status" value="1"/>
</dbReference>
<dbReference type="HAMAP" id="MF_00108">
    <property type="entry name" value="IspD"/>
    <property type="match status" value="1"/>
</dbReference>
<dbReference type="InterPro" id="IPR018294">
    <property type="entry name" value="ISPD_synthase_CS"/>
</dbReference>
<evidence type="ECO:0000256" key="6">
    <source>
        <dbReference type="ARBA" id="ARBA00023229"/>
    </source>
</evidence>
<comment type="pathway">
    <text evidence="1">Isoprenoid biosynthesis; isopentenyl diphosphate biosynthesis via DXP pathway; isopentenyl diphosphate from 1-deoxy-D-xylulose 5-phosphate: step 2/6.</text>
</comment>
<dbReference type="PANTHER" id="PTHR32125:SF4">
    <property type="entry name" value="2-C-METHYL-D-ERYTHRITOL 4-PHOSPHATE CYTIDYLYLTRANSFERASE, CHLOROPLASTIC"/>
    <property type="match status" value="1"/>
</dbReference>
<dbReference type="GO" id="GO:0019288">
    <property type="term" value="P:isopentenyl diphosphate biosynthetic process, methylerythritol 4-phosphate pathway"/>
    <property type="evidence" value="ECO:0007669"/>
    <property type="project" value="UniProtKB-UniPathway"/>
</dbReference>
<reference evidence="7" key="1">
    <citation type="submission" date="2019-10" db="EMBL/GenBank/DDBJ databases">
        <title>Metagenomic sequencing of thiosulfate-disproportionating enrichment culture.</title>
        <authorList>
            <person name="Umezawa K."/>
            <person name="Kojima H."/>
            <person name="Fukui M."/>
        </authorList>
    </citation>
    <scope>NUCLEOTIDE SEQUENCE</scope>
    <source>
        <strain evidence="7">45J</strain>
    </source>
</reference>
<dbReference type="AlphaFoldDB" id="A0A5J4L433"/>
<dbReference type="EC" id="2.7.7.60" evidence="3"/>
<keyword evidence="4 7" id="KW-0808">Transferase</keyword>
<dbReference type="InterPro" id="IPR029044">
    <property type="entry name" value="Nucleotide-diphossugar_trans"/>
</dbReference>
<dbReference type="CDD" id="cd02516">
    <property type="entry name" value="CDP-ME_synthetase"/>
    <property type="match status" value="1"/>
</dbReference>
<comment type="similarity">
    <text evidence="2">Belongs to the IspD/TarI cytidylyltransferase family. IspD subfamily.</text>
</comment>
<accession>A0A5J4L433</accession>
<dbReference type="FunFam" id="3.90.550.10:FF:000003">
    <property type="entry name" value="2-C-methyl-D-erythritol 4-phosphate cytidylyltransferase"/>
    <property type="match status" value="1"/>
</dbReference>
<protein>
    <recommendedName>
        <fullName evidence="3">2-C-methyl-D-erythritol 4-phosphate cytidylyltransferase</fullName>
        <ecNumber evidence="3">2.7.7.60</ecNumber>
    </recommendedName>
</protein>
<dbReference type="PANTHER" id="PTHR32125">
    <property type="entry name" value="2-C-METHYL-D-ERYTHRITOL 4-PHOSPHATE CYTIDYLYLTRANSFERASE, CHLOROPLASTIC"/>
    <property type="match status" value="1"/>
</dbReference>
<dbReference type="InterPro" id="IPR050088">
    <property type="entry name" value="IspD/TarI_cytidylyltransf_bact"/>
</dbReference>
<evidence type="ECO:0000256" key="1">
    <source>
        <dbReference type="ARBA" id="ARBA00004787"/>
    </source>
</evidence>
<evidence type="ECO:0000313" key="7">
    <source>
        <dbReference type="EMBL" id="GER93620.1"/>
    </source>
</evidence>
<dbReference type="InterPro" id="IPR001228">
    <property type="entry name" value="IspD"/>
</dbReference>
<evidence type="ECO:0000256" key="2">
    <source>
        <dbReference type="ARBA" id="ARBA00009789"/>
    </source>
</evidence>
<dbReference type="NCBIfam" id="TIGR00453">
    <property type="entry name" value="ispD"/>
    <property type="match status" value="1"/>
</dbReference>
<organism evidence="7">
    <name type="scientific">hot springs metagenome</name>
    <dbReference type="NCBI Taxonomy" id="433727"/>
    <lineage>
        <taxon>unclassified sequences</taxon>
        <taxon>metagenomes</taxon>
        <taxon>ecological metagenomes</taxon>
    </lineage>
</organism>
<evidence type="ECO:0000256" key="4">
    <source>
        <dbReference type="ARBA" id="ARBA00022679"/>
    </source>
</evidence>
<dbReference type="EMBL" id="BLAB01000001">
    <property type="protein sequence ID" value="GER93620.1"/>
    <property type="molecule type" value="Genomic_DNA"/>
</dbReference>
<dbReference type="Gene3D" id="3.90.550.10">
    <property type="entry name" value="Spore Coat Polysaccharide Biosynthesis Protein SpsA, Chain A"/>
    <property type="match status" value="1"/>
</dbReference>
<gene>
    <name evidence="7" type="ORF">A45J_1368</name>
</gene>
<proteinExistence type="inferred from homology"/>
<keyword evidence="5 7" id="KW-0548">Nucleotidyltransferase</keyword>
<evidence type="ECO:0000256" key="5">
    <source>
        <dbReference type="ARBA" id="ARBA00022695"/>
    </source>
</evidence>
<dbReference type="UniPathway" id="UPA00056">
    <property type="reaction ID" value="UER00093"/>
</dbReference>
<name>A0A5J4L433_9ZZZZ</name>
<dbReference type="InterPro" id="IPR034683">
    <property type="entry name" value="IspD/TarI"/>
</dbReference>
<evidence type="ECO:0000256" key="3">
    <source>
        <dbReference type="ARBA" id="ARBA00012526"/>
    </source>
</evidence>
<keyword evidence="6" id="KW-0414">Isoprene biosynthesis</keyword>
<sequence length="241" mass="26827">MKTKRDRVVAIVPAAGVGKRFGEEKNKPFYSLFGKPLIIWSLQALQAVEEITEIVPVLKENDLIMCGDLVEQYNITKVKRIVPGGKERQDSVYNGIKTVDDKTSVVLIHDGARPLIESDIVRKSLKELKDCDGVVVGVPVKDTIKEVHGSSLMAHGKEEVIVKNTLNRNVLWAIQTPQVFFFEKIRDAYVKAAADRYYATDDAALIEQYGGKIKIIMGSYRNIKITTPEDIDIAEALLKGG</sequence>
<comment type="caution">
    <text evidence="7">The sequence shown here is derived from an EMBL/GenBank/DDBJ whole genome shotgun (WGS) entry which is preliminary data.</text>
</comment>
<dbReference type="GO" id="GO:0050518">
    <property type="term" value="F:2-C-methyl-D-erythritol 4-phosphate cytidylyltransferase activity"/>
    <property type="evidence" value="ECO:0007669"/>
    <property type="project" value="UniProtKB-EC"/>
</dbReference>
<dbReference type="Pfam" id="PF01128">
    <property type="entry name" value="IspD"/>
    <property type="match status" value="1"/>
</dbReference>
<dbReference type="SUPFAM" id="SSF53448">
    <property type="entry name" value="Nucleotide-diphospho-sugar transferases"/>
    <property type="match status" value="1"/>
</dbReference>